<dbReference type="EMBL" id="GG684654">
    <property type="protein sequence ID" value="EER00836.1"/>
    <property type="molecule type" value="Genomic_DNA"/>
</dbReference>
<dbReference type="GO" id="GO:0043161">
    <property type="term" value="P:proteasome-mediated ubiquitin-dependent protein catabolic process"/>
    <property type="evidence" value="ECO:0007669"/>
    <property type="project" value="TreeGrafter"/>
</dbReference>
<evidence type="ECO:0000256" key="3">
    <source>
        <dbReference type="SAM" id="MobiDB-lite"/>
    </source>
</evidence>
<feature type="domain" description="MPN" evidence="4">
    <location>
        <begin position="1599"/>
        <end position="1732"/>
    </location>
</feature>
<dbReference type="RefSeq" id="XP_002768118.1">
    <property type="nucleotide sequence ID" value="XM_002768072.1"/>
</dbReference>
<dbReference type="GO" id="GO:0005838">
    <property type="term" value="C:proteasome regulatory particle"/>
    <property type="evidence" value="ECO:0007669"/>
    <property type="project" value="InterPro"/>
</dbReference>
<dbReference type="SUPFAM" id="SSF48371">
    <property type="entry name" value="ARM repeat"/>
    <property type="match status" value="1"/>
</dbReference>
<feature type="region of interest" description="Disordered" evidence="3">
    <location>
        <begin position="1"/>
        <end position="27"/>
    </location>
</feature>
<gene>
    <name evidence="5" type="ORF">Pmar_PMAR002905</name>
</gene>
<dbReference type="Pfam" id="PF01398">
    <property type="entry name" value="JAB"/>
    <property type="match status" value="1"/>
</dbReference>
<dbReference type="InterPro" id="IPR037518">
    <property type="entry name" value="MPN"/>
</dbReference>
<dbReference type="PANTHER" id="PTHR10540:SF7">
    <property type="entry name" value="26S PROTEASOME NON-ATPASE REGULATORY SUBUNIT 7"/>
    <property type="match status" value="1"/>
</dbReference>
<accession>C5LQV1</accession>
<dbReference type="GeneID" id="9044026"/>
<keyword evidence="2 5" id="KW-0647">Proteasome</keyword>
<dbReference type="MEROPS" id="M67.973"/>
<evidence type="ECO:0000313" key="5">
    <source>
        <dbReference type="EMBL" id="EER00836.1"/>
    </source>
</evidence>
<dbReference type="InterPro" id="IPR000555">
    <property type="entry name" value="JAMM/MPN+_dom"/>
</dbReference>
<protein>
    <submittedName>
        <fullName evidence="5">26s proteasome regulatory subunit 7, psd7, putative</fullName>
    </submittedName>
</protein>
<dbReference type="Proteomes" id="UP000007800">
    <property type="component" value="Unassembled WGS sequence"/>
</dbReference>
<dbReference type="SMART" id="SM00232">
    <property type="entry name" value="JAB_MPN"/>
    <property type="match status" value="1"/>
</dbReference>
<dbReference type="InParanoid" id="C5LQV1"/>
<dbReference type="CDD" id="cd08062">
    <property type="entry name" value="MPN_RPN7_8"/>
    <property type="match status" value="1"/>
</dbReference>
<comment type="similarity">
    <text evidence="1">Belongs to the peptidase M67A family.</text>
</comment>
<dbReference type="OrthoDB" id="10256771at2759"/>
<evidence type="ECO:0000256" key="2">
    <source>
        <dbReference type="ARBA" id="ARBA00022942"/>
    </source>
</evidence>
<organism evidence="6">
    <name type="scientific">Perkinsus marinus (strain ATCC 50983 / TXsc)</name>
    <dbReference type="NCBI Taxonomy" id="423536"/>
    <lineage>
        <taxon>Eukaryota</taxon>
        <taxon>Sar</taxon>
        <taxon>Alveolata</taxon>
        <taxon>Perkinsozoa</taxon>
        <taxon>Perkinsea</taxon>
        <taxon>Perkinsida</taxon>
        <taxon>Perkinsidae</taxon>
        <taxon>Perkinsus</taxon>
    </lineage>
</organism>
<evidence type="ECO:0000259" key="4">
    <source>
        <dbReference type="PROSITE" id="PS50249"/>
    </source>
</evidence>
<dbReference type="Pfam" id="PF13012">
    <property type="entry name" value="MitMem_reg"/>
    <property type="match status" value="1"/>
</dbReference>
<dbReference type="InterPro" id="IPR016024">
    <property type="entry name" value="ARM-type_fold"/>
</dbReference>
<sequence>MAVEGVHSDSAAALGNEAEEGYVSDASEGLVQSMVEDSMRRTERAESKLEASASLEDRITLLASLVGERGAAAAAAMRGGRTRAGSTSSAAAAGVVGPAPIESSSLVQLRQLCLHLLTSTMGERTLRRSYAVDTLAAAALKASFRRDSLSAGGALELEAACVSLLDAAQAPQKEGEGAMAVLRRMSALKAAVDLTTGSGFLNDQPSAVDDARYCIVNHLPEKETSVEVRTALFRCLALLPHALSDGIRSMIVNTLIKAPLSVADLESSIACAGVLCKKVSSLDSLRKKLKSGGNSNNAAVMVAMARCGLDEGSPMRPLEVLRTLLEVPGDPSIVGIVDGIGGDAEVFGKCCCSLVWRASELGLAGEVFDFLIEDLRDQGAPRTTFQRLITLKLVEVCVRAGGVPGVYFDQDWGEVTELLLAYAVDEAGVTGEAASRALMAVGPVLDVVRCDPSFTTRVVGRLREGGGGDSGTEWRKRFGLCQLVGALVSSAPLSVVETVFKTALGWLEGGVDSSELPRAACALTLVEGCLNTPFDRARWVLLPSLQQLLGILDGLLGSAAISELQSWIISTAALGDADEVDSTADLHLNDRLVILLVGQRVVALVLSVMSSDDKPSETAKEAAAKAVEFLIEILNLLKFLPSPLTPISDPQPRLIRSLADRGIPDRLRVFLHGPTGPDVRRADTGLRLLGEIKCCCCEALRKVIEKEEVLDSGQVGAVVEGLLEDVGGELEEPLGVPPSDWVTSGAVLTIMERASDEVKEACGLLRSISDALAAGVVSSEKRLETIERMVRSVRDGLPVVDFSGVQEGTQVVIPNDLRAVVLLRTLVRVAEHVQGEDKIACSEEMMTLIEVALLKPLDVSRLNALLRLLVTVAPTFPERVRALVQKIVDTTECRDEIIVNCCRAVDALTDVVDVWEEFSRSESQLAYSTKPGLRFAVLSALRHGGSRALGLSVAHMVEESWDSRAAWEQLGRVLETCRRGPPTALSMTLMRALELMAGRESEAVSIHLLGYSAACIETNPETPRRLCRKMIQSGYYGSRRQAVACLLQLAEKSIPVGAVEWGPALVKLYSSSAVRGEEGLCEEIERLVKVMGHVQPRESMETALVVLGGLAMSPSAAPPGSTVSPRGNVRGRSLSVEVMRGRVMEDGSSPVAATTRYDDADSHPRTPVLLPRARALAARLLGVVVANVEVDPADTNSPEAVLKLALMLANSTDEKTVGPSRDWTALYVASLELLHLVVQKYSVAADSSLPRLAAYEAQVVPVLRAALQASYSVQVDEKGQLLFEGRYGSEASAASAYFKCFVTLADCLGESSTVSEEIRSSLVPHVERLLEDCAVAGRIYSDKEEATDYNFLTFRGADFASVRERVCGPVANAAVVLAWVLQLIDGGYVAPCREIVEYLLTTGWPGLSGQILTGALSAIVEEGIEDNEVVERVRQWTAKVRYESMDNMQLLALAEVFDKFQCEERADCAQQCLRRGILITKSIKALLDHIEEGALVDSPFPVDTVLIAPEVTLARCIAKIMNDVHLGKIEVERLLGVLKKCPDSIWQGDVHLADELARTLFVGFTFHSDMSGKKPQAPEVDVSQMTLAKSSGDRINTTVVVHPIVLLSIVDHYNRAARGTARRVVGTLLGQMLDGKLHVTNSFALPFEEDLRDPQVWFVDHNYHEKMYAMFKKVSQKEVVVGWYSSGPRIKPSDLAINEIFRRYCPEPVFLIMDVTGGNNFPMQAYYSAEEASADPLTRRTFVHLPSVVGAFEAEEVGVEHLLRDIRTQSTSTLATRVESKMNALKTLVVKINEIAQYLGQVIDGKLPPNAQIIYNLQNIFNYLPGDSQEDVELMRSFNVETNDSMLCIYLGSILRATVALHNLINNKIANKAPEAEAEAKAEAKAEKISAAKGKQPSGFPTLSWSVVESKKSATAP</sequence>
<evidence type="ECO:0000313" key="6">
    <source>
        <dbReference type="Proteomes" id="UP000007800"/>
    </source>
</evidence>
<name>C5LQV1_PERM5</name>
<keyword evidence="6" id="KW-1185">Reference proteome</keyword>
<dbReference type="PANTHER" id="PTHR10540">
    <property type="entry name" value="EUKARYOTIC TRANSLATION INITIATION FACTOR 3 SUBUNIT F-RELATED"/>
    <property type="match status" value="1"/>
</dbReference>
<dbReference type="GO" id="GO:0008237">
    <property type="term" value="F:metallopeptidase activity"/>
    <property type="evidence" value="ECO:0007669"/>
    <property type="project" value="InterPro"/>
</dbReference>
<dbReference type="InterPro" id="IPR033858">
    <property type="entry name" value="MPN_RPN7_8"/>
</dbReference>
<reference evidence="5 6" key="1">
    <citation type="submission" date="2008-07" db="EMBL/GenBank/DDBJ databases">
        <authorList>
            <person name="El-Sayed N."/>
            <person name="Caler E."/>
            <person name="Inman J."/>
            <person name="Amedeo P."/>
            <person name="Hass B."/>
            <person name="Wortman J."/>
        </authorList>
    </citation>
    <scope>NUCLEOTIDE SEQUENCE [LARGE SCALE GENOMIC DNA]</scope>
    <source>
        <strain evidence="6">ATCC 50983 / TXsc</strain>
    </source>
</reference>
<dbReference type="Gene3D" id="3.40.140.10">
    <property type="entry name" value="Cytidine Deaminase, domain 2"/>
    <property type="match status" value="1"/>
</dbReference>
<dbReference type="InterPro" id="IPR024969">
    <property type="entry name" value="EIF3F/CSN6-like_C"/>
</dbReference>
<proteinExistence type="inferred from homology"/>
<evidence type="ECO:0000256" key="1">
    <source>
        <dbReference type="ARBA" id="ARBA00008568"/>
    </source>
</evidence>
<dbReference type="PROSITE" id="PS50249">
    <property type="entry name" value="MPN"/>
    <property type="match status" value="1"/>
</dbReference>